<evidence type="ECO:0000256" key="4">
    <source>
        <dbReference type="ARBA" id="ARBA00022723"/>
    </source>
</evidence>
<feature type="transmembrane region" description="Helical" evidence="9">
    <location>
        <begin position="258"/>
        <end position="277"/>
    </location>
</feature>
<dbReference type="PANTHER" id="PTHR46696">
    <property type="entry name" value="P450, PUTATIVE (EUROFUNG)-RELATED"/>
    <property type="match status" value="1"/>
</dbReference>
<dbReference type="InterPro" id="IPR001128">
    <property type="entry name" value="Cyt_P450"/>
</dbReference>
<evidence type="ECO:0000256" key="6">
    <source>
        <dbReference type="ARBA" id="ARBA00023004"/>
    </source>
</evidence>
<accession>A0A918Q2I0</accession>
<dbReference type="Pfam" id="PF00067">
    <property type="entry name" value="p450"/>
    <property type="match status" value="1"/>
</dbReference>
<organism evidence="11 12">
    <name type="scientific">Streptomyces inusitatus</name>
    <dbReference type="NCBI Taxonomy" id="68221"/>
    <lineage>
        <taxon>Bacteria</taxon>
        <taxon>Bacillati</taxon>
        <taxon>Actinomycetota</taxon>
        <taxon>Actinomycetes</taxon>
        <taxon>Kitasatosporales</taxon>
        <taxon>Streptomycetaceae</taxon>
        <taxon>Streptomyces</taxon>
    </lineage>
</organism>
<feature type="transmembrane region" description="Helical" evidence="9">
    <location>
        <begin position="233"/>
        <end position="252"/>
    </location>
</feature>
<keyword evidence="3" id="KW-0349">Heme</keyword>
<keyword evidence="12" id="KW-1185">Reference proteome</keyword>
<keyword evidence="9" id="KW-0812">Transmembrane</keyword>
<dbReference type="InterPro" id="IPR017972">
    <property type="entry name" value="Cyt_P450_CS"/>
</dbReference>
<evidence type="ECO:0000313" key="11">
    <source>
        <dbReference type="EMBL" id="GGZ29514.1"/>
    </source>
</evidence>
<keyword evidence="4" id="KW-0479">Metal-binding</keyword>
<dbReference type="RefSeq" id="WP_229869062.1">
    <property type="nucleotide sequence ID" value="NZ_BMWG01000005.1"/>
</dbReference>
<evidence type="ECO:0000313" key="12">
    <source>
        <dbReference type="Proteomes" id="UP000630936"/>
    </source>
</evidence>
<evidence type="ECO:0000256" key="7">
    <source>
        <dbReference type="ARBA" id="ARBA00023033"/>
    </source>
</evidence>
<feature type="transmembrane region" description="Helical" evidence="9">
    <location>
        <begin position="167"/>
        <end position="185"/>
    </location>
</feature>
<dbReference type="GO" id="GO:0016747">
    <property type="term" value="F:acyltransferase activity, transferring groups other than amino-acyl groups"/>
    <property type="evidence" value="ECO:0007669"/>
    <property type="project" value="InterPro"/>
</dbReference>
<dbReference type="AlphaFoldDB" id="A0A918Q2I0"/>
<sequence>MPLSENRPRLPSLTGLRFVAVLCVFAFHASLESPFADRGLDAAYTGLVANAGWLGVSFFFVLSGFVLTWSARPGDTAVRFWHRRAAKVYPLHLLTWAAALALLARAGTPATARQAVPNLLLVHTWAPDRAVFSSLNDVSWSLSCEVFFYLSFPLLIGAVRRIRPERLRLWTAGTALAVPALPLLSELLPAGEALPFGSGSVAQFWLVYVLPVGRALEFGLGILLARTVLTGRAALPGGVPAALVLLSAGYALSLRLPFLYGLTSATVVPIGLLVAAVARRDSEGRGSFLARPALVRLGEWSFAFYLVHRLLLQHGHRLLGEGRTWSAPAAAGLLAAALALALLISWALHTLVERPAMRLLAGSRAAGAADRHHPRPRPRGRPGRPRHRRGSHPMTDPTKTPPPAPAEPPAQTPAPAQTPVLPQYPFPVGPFAEPPEEYAALRAQCPISRVQLPSGDSALMVTGYDEVVAAMADRRLSRAALREPGAVRTVKGEDFSDNPYNLLNQEGAQHARLRRLIAPAFTPRKAEKWRARVEEIAHELIDRLEAGPRPADLHHDFAAVLPVWVICEMVGAPVGDRERLHRWTEALVSITAHSPGERLTAREESAAYVAGLIAERRKNPGDDLLSTLIAARDEDNDRLGERELVWLGINLLVAGHDTTVGAVVRSLYQLLRHPGQWRLLTEDPGLVTAATEELLRYAPPSEIGFLRIATEELEIAGTRIAPGEGVIPVMHAAGRDTRHVARPEELDITRSDAVHVAFGHGTHYCPGAGVARMELQVAFGVLARRLPTLRLAVPPEEVRWLGGLLTLRPERLPVTW</sequence>
<evidence type="ECO:0000256" key="2">
    <source>
        <dbReference type="ARBA" id="ARBA00010617"/>
    </source>
</evidence>
<reference evidence="11" key="1">
    <citation type="journal article" date="2014" name="Int. J. Syst. Evol. Microbiol.">
        <title>Complete genome sequence of Corynebacterium casei LMG S-19264T (=DSM 44701T), isolated from a smear-ripened cheese.</title>
        <authorList>
            <consortium name="US DOE Joint Genome Institute (JGI-PGF)"/>
            <person name="Walter F."/>
            <person name="Albersmeier A."/>
            <person name="Kalinowski J."/>
            <person name="Ruckert C."/>
        </authorList>
    </citation>
    <scope>NUCLEOTIDE SEQUENCE</scope>
    <source>
        <strain evidence="11">JCM 4988</strain>
    </source>
</reference>
<dbReference type="Gene3D" id="1.10.630.10">
    <property type="entry name" value="Cytochrome P450"/>
    <property type="match status" value="1"/>
</dbReference>
<keyword evidence="9" id="KW-1133">Transmembrane helix</keyword>
<keyword evidence="6" id="KW-0408">Iron</keyword>
<keyword evidence="7" id="KW-0503">Monooxygenase</keyword>
<feature type="region of interest" description="Disordered" evidence="8">
    <location>
        <begin position="363"/>
        <end position="428"/>
    </location>
</feature>
<dbReference type="GO" id="GO:0004497">
    <property type="term" value="F:monooxygenase activity"/>
    <property type="evidence" value="ECO:0007669"/>
    <property type="project" value="UniProtKB-KW"/>
</dbReference>
<feature type="transmembrane region" description="Helical" evidence="9">
    <location>
        <begin position="43"/>
        <end position="67"/>
    </location>
</feature>
<dbReference type="PRINTS" id="PR00385">
    <property type="entry name" value="P450"/>
</dbReference>
<name>A0A918Q2I0_9ACTN</name>
<reference evidence="11" key="2">
    <citation type="submission" date="2020-09" db="EMBL/GenBank/DDBJ databases">
        <authorList>
            <person name="Sun Q."/>
            <person name="Ohkuma M."/>
        </authorList>
    </citation>
    <scope>NUCLEOTIDE SEQUENCE</scope>
    <source>
        <strain evidence="11">JCM 4988</strain>
    </source>
</reference>
<comment type="caution">
    <text evidence="11">The sequence shown here is derived from an EMBL/GenBank/DDBJ whole genome shotgun (WGS) entry which is preliminary data.</text>
</comment>
<dbReference type="PROSITE" id="PS00086">
    <property type="entry name" value="CYTOCHROME_P450"/>
    <property type="match status" value="1"/>
</dbReference>
<dbReference type="CDD" id="cd11031">
    <property type="entry name" value="Cyp158A-like"/>
    <property type="match status" value="1"/>
</dbReference>
<dbReference type="SUPFAM" id="SSF48264">
    <property type="entry name" value="Cytochrome P450"/>
    <property type="match status" value="1"/>
</dbReference>
<dbReference type="EMBL" id="BMWG01000005">
    <property type="protein sequence ID" value="GGZ29514.1"/>
    <property type="molecule type" value="Genomic_DNA"/>
</dbReference>
<keyword evidence="9" id="KW-0472">Membrane</keyword>
<dbReference type="InterPro" id="IPR036396">
    <property type="entry name" value="Cyt_P450_sf"/>
</dbReference>
<dbReference type="PANTHER" id="PTHR46696:SF5">
    <property type="entry name" value="CYTOCHROME P450 BJ-1"/>
    <property type="match status" value="1"/>
</dbReference>
<feature type="domain" description="Acyltransferase 3" evidence="10">
    <location>
        <begin position="12"/>
        <end position="346"/>
    </location>
</feature>
<feature type="transmembrane region" description="Helical" evidence="9">
    <location>
        <begin position="138"/>
        <end position="155"/>
    </location>
</feature>
<dbReference type="GO" id="GO:0005506">
    <property type="term" value="F:iron ion binding"/>
    <property type="evidence" value="ECO:0007669"/>
    <property type="project" value="InterPro"/>
</dbReference>
<evidence type="ECO:0000256" key="9">
    <source>
        <dbReference type="SAM" id="Phobius"/>
    </source>
</evidence>
<evidence type="ECO:0000256" key="1">
    <source>
        <dbReference type="ARBA" id="ARBA00001971"/>
    </source>
</evidence>
<protein>
    <recommendedName>
        <fullName evidence="10">Acyltransferase 3 domain-containing protein</fullName>
    </recommendedName>
</protein>
<dbReference type="InterPro" id="IPR002397">
    <property type="entry name" value="Cyt_P450_B"/>
</dbReference>
<dbReference type="Pfam" id="PF01757">
    <property type="entry name" value="Acyl_transf_3"/>
    <property type="match status" value="1"/>
</dbReference>
<evidence type="ECO:0000256" key="3">
    <source>
        <dbReference type="ARBA" id="ARBA00022617"/>
    </source>
</evidence>
<evidence type="ECO:0000259" key="10">
    <source>
        <dbReference type="Pfam" id="PF01757"/>
    </source>
</evidence>
<feature type="transmembrane region" description="Helical" evidence="9">
    <location>
        <begin position="205"/>
        <end position="226"/>
    </location>
</feature>
<proteinExistence type="inferred from homology"/>
<comment type="cofactor">
    <cofactor evidence="1">
        <name>heme</name>
        <dbReference type="ChEBI" id="CHEBI:30413"/>
    </cofactor>
</comment>
<dbReference type="InterPro" id="IPR002656">
    <property type="entry name" value="Acyl_transf_3_dom"/>
</dbReference>
<feature type="compositionally biased region" description="Pro residues" evidence="8">
    <location>
        <begin position="399"/>
        <end position="412"/>
    </location>
</feature>
<dbReference type="GO" id="GO:0016705">
    <property type="term" value="F:oxidoreductase activity, acting on paired donors, with incorporation or reduction of molecular oxygen"/>
    <property type="evidence" value="ECO:0007669"/>
    <property type="project" value="InterPro"/>
</dbReference>
<feature type="transmembrane region" description="Helical" evidence="9">
    <location>
        <begin position="327"/>
        <end position="348"/>
    </location>
</feature>
<gene>
    <name evidence="11" type="ORF">GCM10010387_23610</name>
</gene>
<evidence type="ECO:0000256" key="8">
    <source>
        <dbReference type="SAM" id="MobiDB-lite"/>
    </source>
</evidence>
<dbReference type="PRINTS" id="PR00359">
    <property type="entry name" value="BP450"/>
</dbReference>
<feature type="transmembrane region" description="Helical" evidence="9">
    <location>
        <begin position="12"/>
        <end position="31"/>
    </location>
</feature>
<comment type="similarity">
    <text evidence="2">Belongs to the cytochrome P450 family.</text>
</comment>
<evidence type="ECO:0000256" key="5">
    <source>
        <dbReference type="ARBA" id="ARBA00023002"/>
    </source>
</evidence>
<dbReference type="Proteomes" id="UP000630936">
    <property type="component" value="Unassembled WGS sequence"/>
</dbReference>
<dbReference type="FunFam" id="1.10.630.10:FF:000018">
    <property type="entry name" value="Cytochrome P450 monooxygenase"/>
    <property type="match status" value="1"/>
</dbReference>
<dbReference type="GO" id="GO:0020037">
    <property type="term" value="F:heme binding"/>
    <property type="evidence" value="ECO:0007669"/>
    <property type="project" value="InterPro"/>
</dbReference>
<keyword evidence="5" id="KW-0560">Oxidoreductase</keyword>
<feature type="compositionally biased region" description="Basic residues" evidence="8">
    <location>
        <begin position="372"/>
        <end position="391"/>
    </location>
</feature>
<feature type="transmembrane region" description="Helical" evidence="9">
    <location>
        <begin position="88"/>
        <end position="107"/>
    </location>
</feature>